<dbReference type="STRING" id="1646377.BS640_08300"/>
<evidence type="ECO:0000256" key="1">
    <source>
        <dbReference type="ARBA" id="ARBA00023015"/>
    </source>
</evidence>
<reference evidence="5 6" key="1">
    <citation type="journal article" date="2017" name="Int. J. Syst. Evol. Microbiol.">
        <title>Rouxiella badensis sp. nov. and Rouxiella silvae sp. nov. isolated from peat bog soil in Germany and emendation of the genus description.</title>
        <authorList>
            <person name="Le Fleche-Mateos A."/>
            <person name="Kugler J.H."/>
            <person name="Hansen S.H."/>
            <person name="Syldatk C."/>
            <person name="Hausmann R."/>
            <person name="Lomprez F."/>
            <person name="Vandenbogaert M."/>
            <person name="Manuguerra J.C."/>
            <person name="Grimont P.A."/>
        </authorList>
    </citation>
    <scope>NUCLEOTIDE SEQUENCE [LARGE SCALE GENOMIC DNA]</scope>
    <source>
        <strain evidence="5 6">DSM 100043</strain>
    </source>
</reference>
<organism evidence="5 6">
    <name type="scientific">Rouxiella badensis</name>
    <dbReference type="NCBI Taxonomy" id="1646377"/>
    <lineage>
        <taxon>Bacteria</taxon>
        <taxon>Pseudomonadati</taxon>
        <taxon>Pseudomonadota</taxon>
        <taxon>Gammaproteobacteria</taxon>
        <taxon>Enterobacterales</taxon>
        <taxon>Yersiniaceae</taxon>
        <taxon>Rouxiella</taxon>
    </lineage>
</organism>
<keyword evidence="2" id="KW-0238">DNA-binding</keyword>
<dbReference type="PROSITE" id="PS01124">
    <property type="entry name" value="HTH_ARAC_FAMILY_2"/>
    <property type="match status" value="1"/>
</dbReference>
<dbReference type="AlphaFoldDB" id="A0A1X0WGP2"/>
<keyword evidence="1" id="KW-0805">Transcription regulation</keyword>
<comment type="caution">
    <text evidence="5">The sequence shown here is derived from an EMBL/GenBank/DDBJ whole genome shotgun (WGS) entry which is preliminary data.</text>
</comment>
<accession>A0A1X0WGP2</accession>
<protein>
    <recommendedName>
        <fullName evidence="4">HTH araC/xylS-type domain-containing protein</fullName>
    </recommendedName>
</protein>
<evidence type="ECO:0000256" key="2">
    <source>
        <dbReference type="ARBA" id="ARBA00023125"/>
    </source>
</evidence>
<name>A0A1X0WGP2_9GAMM</name>
<dbReference type="InterPro" id="IPR050204">
    <property type="entry name" value="AraC_XylS_family_regulators"/>
</dbReference>
<sequence length="255" mass="29518">MRFETIPYIIKEGETIKVTEKKLCLIEALDSEPCEVLYTVRNNEENSFSLQSNWRGLIALDVMQFKVSKGRLRFFDMDLMKLVKLQVFIDYSNGNIEVGSSNESNWLSFSKEIKLIQPEDMEYWLLQQAMQSGDKVDSIVAFLRHTECYNLVHFLLSETDDNNQCLQTLCVRYGLSAAHFRRLTRHALGHTTKVTLREWRMTKAILAFINDPKNMTDIAFAHGYSSLSHFSNDVKKMLGMTPRALRKSILDIAMK</sequence>
<keyword evidence="3" id="KW-0804">Transcription</keyword>
<dbReference type="EMBL" id="MRWE01000011">
    <property type="protein sequence ID" value="ORJ25881.1"/>
    <property type="molecule type" value="Genomic_DNA"/>
</dbReference>
<dbReference type="Gene3D" id="1.10.10.60">
    <property type="entry name" value="Homeodomain-like"/>
    <property type="match status" value="1"/>
</dbReference>
<gene>
    <name evidence="5" type="ORF">BS640_08300</name>
</gene>
<dbReference type="RefSeq" id="WP_084912355.1">
    <property type="nucleotide sequence ID" value="NZ_JAJGAQ010000012.1"/>
</dbReference>
<dbReference type="GO" id="GO:0043565">
    <property type="term" value="F:sequence-specific DNA binding"/>
    <property type="evidence" value="ECO:0007669"/>
    <property type="project" value="InterPro"/>
</dbReference>
<dbReference type="SUPFAM" id="SSF46689">
    <property type="entry name" value="Homeodomain-like"/>
    <property type="match status" value="1"/>
</dbReference>
<keyword evidence="6" id="KW-1185">Reference proteome</keyword>
<evidence type="ECO:0000259" key="4">
    <source>
        <dbReference type="PROSITE" id="PS01124"/>
    </source>
</evidence>
<dbReference type="Proteomes" id="UP000192536">
    <property type="component" value="Unassembled WGS sequence"/>
</dbReference>
<dbReference type="InterPro" id="IPR009057">
    <property type="entry name" value="Homeodomain-like_sf"/>
</dbReference>
<evidence type="ECO:0000313" key="6">
    <source>
        <dbReference type="Proteomes" id="UP000192536"/>
    </source>
</evidence>
<dbReference type="SMART" id="SM00342">
    <property type="entry name" value="HTH_ARAC"/>
    <property type="match status" value="1"/>
</dbReference>
<dbReference type="GO" id="GO:0003700">
    <property type="term" value="F:DNA-binding transcription factor activity"/>
    <property type="evidence" value="ECO:0007669"/>
    <property type="project" value="InterPro"/>
</dbReference>
<feature type="domain" description="HTH araC/xylS-type" evidence="4">
    <location>
        <begin position="149"/>
        <end position="248"/>
    </location>
</feature>
<evidence type="ECO:0000256" key="3">
    <source>
        <dbReference type="ARBA" id="ARBA00023163"/>
    </source>
</evidence>
<proteinExistence type="predicted"/>
<dbReference type="Pfam" id="PF12833">
    <property type="entry name" value="HTH_18"/>
    <property type="match status" value="1"/>
</dbReference>
<dbReference type="InterPro" id="IPR018060">
    <property type="entry name" value="HTH_AraC"/>
</dbReference>
<evidence type="ECO:0000313" key="5">
    <source>
        <dbReference type="EMBL" id="ORJ25881.1"/>
    </source>
</evidence>
<dbReference type="PANTHER" id="PTHR46796">
    <property type="entry name" value="HTH-TYPE TRANSCRIPTIONAL ACTIVATOR RHAS-RELATED"/>
    <property type="match status" value="1"/>
</dbReference>